<feature type="region of interest" description="Disordered" evidence="5">
    <location>
        <begin position="353"/>
        <end position="409"/>
    </location>
</feature>
<evidence type="ECO:0000256" key="4">
    <source>
        <dbReference type="ARBA" id="ARBA00074367"/>
    </source>
</evidence>
<dbReference type="SUPFAM" id="SSF57667">
    <property type="entry name" value="beta-beta-alpha zinc fingers"/>
    <property type="match status" value="1"/>
</dbReference>
<dbReference type="Pfam" id="PF00226">
    <property type="entry name" value="DnaJ"/>
    <property type="match status" value="1"/>
</dbReference>
<dbReference type="PROSITE" id="PS00028">
    <property type="entry name" value="ZINC_FINGER_C2H2_1"/>
    <property type="match status" value="2"/>
</dbReference>
<dbReference type="GO" id="GO:0005737">
    <property type="term" value="C:cytoplasm"/>
    <property type="evidence" value="ECO:0007669"/>
    <property type="project" value="TreeGrafter"/>
</dbReference>
<dbReference type="SMART" id="SM00451">
    <property type="entry name" value="ZnF_U1"/>
    <property type="match status" value="1"/>
</dbReference>
<evidence type="ECO:0000313" key="7">
    <source>
        <dbReference type="Proteomes" id="UP000046393"/>
    </source>
</evidence>
<evidence type="ECO:0000256" key="3">
    <source>
        <dbReference type="ARBA" id="ARBA00022833"/>
    </source>
</evidence>
<dbReference type="InterPro" id="IPR018253">
    <property type="entry name" value="DnaJ_domain_CS"/>
</dbReference>
<sequence length="505" mass="58508">MRCYYEVLNVERNADDETIKKAYRKLALKWHPDKNPDNLEECTRYFSLIQQAYDVLSDPQEKAWYDRNREEILMGGLEEKYSATIDLEPFYNRSCFSGYDDSEKGFYTVYRQLFEALANEDYEFIDDPDIKYPGFGDSQSDYDTVVGPFYGFWQSFSTARPYYWISKYDIKDAVNSKHLKAIKKENNKLRDAVKKERNGQCRRLVSFVRKNDKRVKKHAEYLMERRIEQEKKSREKQIETIRKNLLEFGEYKESEESRLEHLEDLKVIEEALEAEFGSGNKSTEDSAANEEMVSLYCVACKKPFKSRKALANHEKTKKHNEILAELKKHLQVDDLLLLENEVNGLKLEEHSTELPVTKQSKRSKKLRRQQKKQFDLDNLSESNGENCEVGETSNDNARHDSYNTNADKSVSQTIIGSKEENNIVSTSSSTREVLKEGKTKKKNKVVTDGNGTLQDSSQKKGKCDKCGAVFESRTKLFAHLNESGHATIQHITKVQKNAKKKGGSR</sequence>
<dbReference type="WBParaSite" id="SMUV_0000628601-mRNA-1">
    <property type="protein sequence ID" value="SMUV_0000628601-mRNA-1"/>
    <property type="gene ID" value="SMUV_0000628601"/>
</dbReference>
<dbReference type="PROSITE" id="PS00636">
    <property type="entry name" value="DNAJ_1"/>
    <property type="match status" value="1"/>
</dbReference>
<keyword evidence="1" id="KW-0479">Metal-binding</keyword>
<proteinExistence type="predicted"/>
<keyword evidence="7" id="KW-1185">Reference proteome</keyword>
<feature type="region of interest" description="Disordered" evidence="5">
    <location>
        <begin position="423"/>
        <end position="458"/>
    </location>
</feature>
<dbReference type="InterPro" id="IPR036236">
    <property type="entry name" value="Znf_C2H2_sf"/>
</dbReference>
<dbReference type="Gene3D" id="3.30.160.60">
    <property type="entry name" value="Classic Zinc Finger"/>
    <property type="match status" value="1"/>
</dbReference>
<dbReference type="PROSITE" id="PS50076">
    <property type="entry name" value="DNAJ_2"/>
    <property type="match status" value="1"/>
</dbReference>
<keyword evidence="3" id="KW-0862">Zinc</keyword>
<organism evidence="7 8">
    <name type="scientific">Syphacia muris</name>
    <dbReference type="NCBI Taxonomy" id="451379"/>
    <lineage>
        <taxon>Eukaryota</taxon>
        <taxon>Metazoa</taxon>
        <taxon>Ecdysozoa</taxon>
        <taxon>Nematoda</taxon>
        <taxon>Chromadorea</taxon>
        <taxon>Rhabditida</taxon>
        <taxon>Spirurina</taxon>
        <taxon>Oxyuridomorpha</taxon>
        <taxon>Oxyuroidea</taxon>
        <taxon>Oxyuridae</taxon>
        <taxon>Syphacia</taxon>
    </lineage>
</organism>
<dbReference type="SMART" id="SM00271">
    <property type="entry name" value="DnaJ"/>
    <property type="match status" value="1"/>
</dbReference>
<dbReference type="AlphaFoldDB" id="A0A0N5ANT7"/>
<dbReference type="InterPro" id="IPR013087">
    <property type="entry name" value="Znf_C2H2_type"/>
</dbReference>
<feature type="domain" description="J" evidence="6">
    <location>
        <begin position="3"/>
        <end position="69"/>
    </location>
</feature>
<evidence type="ECO:0000256" key="2">
    <source>
        <dbReference type="ARBA" id="ARBA00022771"/>
    </source>
</evidence>
<dbReference type="Proteomes" id="UP000046393">
    <property type="component" value="Unplaced"/>
</dbReference>
<dbReference type="CDD" id="cd06257">
    <property type="entry name" value="DnaJ"/>
    <property type="match status" value="1"/>
</dbReference>
<dbReference type="InterPro" id="IPR001623">
    <property type="entry name" value="DnaJ_domain"/>
</dbReference>
<dbReference type="GO" id="GO:0003676">
    <property type="term" value="F:nucleic acid binding"/>
    <property type="evidence" value="ECO:0007669"/>
    <property type="project" value="InterPro"/>
</dbReference>
<evidence type="ECO:0000256" key="1">
    <source>
        <dbReference type="ARBA" id="ARBA00022723"/>
    </source>
</evidence>
<dbReference type="FunFam" id="1.10.287.110:FF:000046">
    <property type="entry name" value="dnaJ homolog subfamily C member 21"/>
    <property type="match status" value="1"/>
</dbReference>
<evidence type="ECO:0000259" key="6">
    <source>
        <dbReference type="PROSITE" id="PS50076"/>
    </source>
</evidence>
<name>A0A0N5ANT7_9BILA</name>
<keyword evidence="2" id="KW-0863">Zinc-finger</keyword>
<dbReference type="STRING" id="451379.A0A0N5ANT7"/>
<dbReference type="InterPro" id="IPR022755">
    <property type="entry name" value="Znf_C2H2_jaz"/>
</dbReference>
<dbReference type="Gene3D" id="1.10.287.110">
    <property type="entry name" value="DnaJ domain"/>
    <property type="match status" value="1"/>
</dbReference>
<evidence type="ECO:0000256" key="5">
    <source>
        <dbReference type="SAM" id="MobiDB-lite"/>
    </source>
</evidence>
<dbReference type="PANTHER" id="PTHR44029">
    <property type="entry name" value="DNAJ HOMOLOG SUBFAMILY C MEMBER 21"/>
    <property type="match status" value="1"/>
</dbReference>
<feature type="compositionally biased region" description="Polar residues" evidence="5">
    <location>
        <begin position="379"/>
        <end position="395"/>
    </location>
</feature>
<dbReference type="Pfam" id="PF21884">
    <property type="entry name" value="ZUO1-like_ZHD"/>
    <property type="match status" value="1"/>
</dbReference>
<dbReference type="SUPFAM" id="SSF46565">
    <property type="entry name" value="Chaperone J-domain"/>
    <property type="match status" value="1"/>
</dbReference>
<accession>A0A0N5ANT7</accession>
<dbReference type="SMART" id="SM00355">
    <property type="entry name" value="ZnF_C2H2"/>
    <property type="match status" value="2"/>
</dbReference>
<dbReference type="InterPro" id="IPR036869">
    <property type="entry name" value="J_dom_sf"/>
</dbReference>
<dbReference type="GO" id="GO:0008270">
    <property type="term" value="F:zinc ion binding"/>
    <property type="evidence" value="ECO:0007669"/>
    <property type="project" value="UniProtKB-KW"/>
</dbReference>
<dbReference type="InterPro" id="IPR054076">
    <property type="entry name" value="ZUO1-like_ZHD"/>
</dbReference>
<protein>
    <recommendedName>
        <fullName evidence="4">DnaJ homolog subfamily C member 21</fullName>
    </recommendedName>
</protein>
<dbReference type="PRINTS" id="PR00625">
    <property type="entry name" value="JDOMAIN"/>
</dbReference>
<dbReference type="Pfam" id="PF12171">
    <property type="entry name" value="zf-C2H2_jaz"/>
    <property type="match status" value="1"/>
</dbReference>
<feature type="compositionally biased region" description="Basic residues" evidence="5">
    <location>
        <begin position="359"/>
        <end position="371"/>
    </location>
</feature>
<reference evidence="8" key="1">
    <citation type="submission" date="2017-02" db="UniProtKB">
        <authorList>
            <consortium name="WormBaseParasite"/>
        </authorList>
    </citation>
    <scope>IDENTIFICATION</scope>
</reference>
<evidence type="ECO:0000313" key="8">
    <source>
        <dbReference type="WBParaSite" id="SMUV_0000628601-mRNA-1"/>
    </source>
</evidence>
<dbReference type="InterPro" id="IPR051964">
    <property type="entry name" value="Chaperone_stress_response"/>
</dbReference>
<dbReference type="InterPro" id="IPR003604">
    <property type="entry name" value="Matrin/U1-like-C_Znf_C2H2"/>
</dbReference>
<dbReference type="PANTHER" id="PTHR44029:SF1">
    <property type="entry name" value="DNAJ HOMOLOG SUBFAMILY C MEMBER 21"/>
    <property type="match status" value="1"/>
</dbReference>